<organism evidence="2 3">
    <name type="scientific">Bugula neritina</name>
    <name type="common">Brown bryozoan</name>
    <name type="synonym">Sertularia neritina</name>
    <dbReference type="NCBI Taxonomy" id="10212"/>
    <lineage>
        <taxon>Eukaryota</taxon>
        <taxon>Metazoa</taxon>
        <taxon>Spiralia</taxon>
        <taxon>Lophotrochozoa</taxon>
        <taxon>Bryozoa</taxon>
        <taxon>Gymnolaemata</taxon>
        <taxon>Cheilostomatida</taxon>
        <taxon>Flustrina</taxon>
        <taxon>Buguloidea</taxon>
        <taxon>Bugulidae</taxon>
        <taxon>Bugula</taxon>
    </lineage>
</organism>
<accession>A0A7J7JXL5</accession>
<protein>
    <submittedName>
        <fullName evidence="2">Uncharacterized protein</fullName>
    </submittedName>
</protein>
<keyword evidence="1" id="KW-1133">Transmembrane helix</keyword>
<evidence type="ECO:0000313" key="3">
    <source>
        <dbReference type="Proteomes" id="UP000593567"/>
    </source>
</evidence>
<sequence length="67" mass="8041">MMLLVRMGPPCSNDWAGDFYPIESRAVSLLASTYRTVPFCFFFLYFFFLSLRFSIFLFLYFSFHVYC</sequence>
<keyword evidence="3" id="KW-1185">Reference proteome</keyword>
<gene>
    <name evidence="2" type="ORF">EB796_010555</name>
</gene>
<dbReference type="Proteomes" id="UP000593567">
    <property type="component" value="Unassembled WGS sequence"/>
</dbReference>
<comment type="caution">
    <text evidence="2">The sequence shown here is derived from an EMBL/GenBank/DDBJ whole genome shotgun (WGS) entry which is preliminary data.</text>
</comment>
<keyword evidence="1" id="KW-0812">Transmembrane</keyword>
<keyword evidence="1" id="KW-0472">Membrane</keyword>
<name>A0A7J7JXL5_BUGNE</name>
<evidence type="ECO:0000313" key="2">
    <source>
        <dbReference type="EMBL" id="KAF6031140.1"/>
    </source>
</evidence>
<proteinExistence type="predicted"/>
<dbReference type="EMBL" id="VXIV02001636">
    <property type="protein sequence ID" value="KAF6031140.1"/>
    <property type="molecule type" value="Genomic_DNA"/>
</dbReference>
<feature type="transmembrane region" description="Helical" evidence="1">
    <location>
        <begin position="42"/>
        <end position="63"/>
    </location>
</feature>
<evidence type="ECO:0000256" key="1">
    <source>
        <dbReference type="SAM" id="Phobius"/>
    </source>
</evidence>
<reference evidence="2" key="1">
    <citation type="submission" date="2020-06" db="EMBL/GenBank/DDBJ databases">
        <title>Draft genome of Bugula neritina, a colonial animal packing powerful symbionts and potential medicines.</title>
        <authorList>
            <person name="Rayko M."/>
        </authorList>
    </citation>
    <scope>NUCLEOTIDE SEQUENCE [LARGE SCALE GENOMIC DNA]</scope>
    <source>
        <strain evidence="2">Kwan_BN1</strain>
    </source>
</reference>
<dbReference type="AlphaFoldDB" id="A0A7J7JXL5"/>